<dbReference type="EMBL" id="BFAV01000140">
    <property type="protein sequence ID" value="GBF34393.1"/>
    <property type="molecule type" value="Genomic_DNA"/>
</dbReference>
<accession>A0A2L2XFC4</accession>
<proteinExistence type="predicted"/>
<sequence length="38" mass="4252">MNINDKLIIKGFGILYAISSSWSIRKEVTRAGIIKCIV</sequence>
<evidence type="ECO:0000313" key="2">
    <source>
        <dbReference type="Proteomes" id="UP000239549"/>
    </source>
</evidence>
<reference evidence="2" key="1">
    <citation type="submission" date="2018-02" db="EMBL/GenBank/DDBJ databases">
        <title>Genome sequence of Desulfocucumis palustris strain NAW-5.</title>
        <authorList>
            <person name="Watanabe M."/>
            <person name="Kojima H."/>
            <person name="Fukui M."/>
        </authorList>
    </citation>
    <scope>NUCLEOTIDE SEQUENCE [LARGE SCALE GENOMIC DNA]</scope>
    <source>
        <strain evidence="2">NAW-5</strain>
    </source>
</reference>
<protein>
    <submittedName>
        <fullName evidence="1">Uncharacterized protein</fullName>
    </submittedName>
</protein>
<comment type="caution">
    <text evidence="1">The sequence shown here is derived from an EMBL/GenBank/DDBJ whole genome shotgun (WGS) entry which is preliminary data.</text>
</comment>
<name>A0A2L2XFC4_9FIRM</name>
<dbReference type="AlphaFoldDB" id="A0A2L2XFC4"/>
<dbReference type="Proteomes" id="UP000239549">
    <property type="component" value="Unassembled WGS sequence"/>
</dbReference>
<gene>
    <name evidence="1" type="ORF">DCCM_3506</name>
</gene>
<organism evidence="1 2">
    <name type="scientific">Desulfocucumis palustris</name>
    <dbReference type="NCBI Taxonomy" id="1898651"/>
    <lineage>
        <taxon>Bacteria</taxon>
        <taxon>Bacillati</taxon>
        <taxon>Bacillota</taxon>
        <taxon>Clostridia</taxon>
        <taxon>Eubacteriales</taxon>
        <taxon>Desulfocucumaceae</taxon>
        <taxon>Desulfocucumis</taxon>
    </lineage>
</organism>
<evidence type="ECO:0000313" key="1">
    <source>
        <dbReference type="EMBL" id="GBF34393.1"/>
    </source>
</evidence>
<keyword evidence="2" id="KW-1185">Reference proteome</keyword>